<keyword evidence="2" id="KW-1185">Reference proteome</keyword>
<gene>
    <name evidence="1" type="ORF">LSTR_LSTR013002</name>
</gene>
<comment type="caution">
    <text evidence="1">The sequence shown here is derived from an EMBL/GenBank/DDBJ whole genome shotgun (WGS) entry which is preliminary data.</text>
</comment>
<sequence length="262" mass="29269">MCAPYLISIRVKHSRLSGFRVGSPNPSPDLQIYLHNFLDESVSFLSQLVPGYDTMNSHIICTVILLLWLSALTVISCLQFPDDGRRPPSPATLESARVAVHPGQTAEEEARIFHQHGIRKKKKKKLKRRLLQCLLSSHFQSHLRQAPPPVDAQGRFIFLNLYDIDINSNSNSNYDDNDDDSYNDNELCGGGGGGGDHNSVDHDTGFGQGINNLGSLVSNNPLGGVLSPSDVVKPVYENPEKFIRKYVIKPLYRTFRPLYRLL</sequence>
<reference evidence="1 2" key="1">
    <citation type="journal article" date="2017" name="Gigascience">
        <title>Genome sequence of the small brown planthopper, Laodelphax striatellus.</title>
        <authorList>
            <person name="Zhu J."/>
            <person name="Jiang F."/>
            <person name="Wang X."/>
            <person name="Yang P."/>
            <person name="Bao Y."/>
            <person name="Zhao W."/>
            <person name="Wang W."/>
            <person name="Lu H."/>
            <person name="Wang Q."/>
            <person name="Cui N."/>
            <person name="Li J."/>
            <person name="Chen X."/>
            <person name="Luo L."/>
            <person name="Yu J."/>
            <person name="Kang L."/>
            <person name="Cui F."/>
        </authorList>
    </citation>
    <scope>NUCLEOTIDE SEQUENCE [LARGE SCALE GENOMIC DNA]</scope>
    <source>
        <strain evidence="1">Lst14</strain>
    </source>
</reference>
<dbReference type="InParanoid" id="A0A482WJ76"/>
<proteinExistence type="predicted"/>
<evidence type="ECO:0000313" key="1">
    <source>
        <dbReference type="EMBL" id="RZF33241.1"/>
    </source>
</evidence>
<organism evidence="1 2">
    <name type="scientific">Laodelphax striatellus</name>
    <name type="common">Small brown planthopper</name>
    <name type="synonym">Delphax striatella</name>
    <dbReference type="NCBI Taxonomy" id="195883"/>
    <lineage>
        <taxon>Eukaryota</taxon>
        <taxon>Metazoa</taxon>
        <taxon>Ecdysozoa</taxon>
        <taxon>Arthropoda</taxon>
        <taxon>Hexapoda</taxon>
        <taxon>Insecta</taxon>
        <taxon>Pterygota</taxon>
        <taxon>Neoptera</taxon>
        <taxon>Paraneoptera</taxon>
        <taxon>Hemiptera</taxon>
        <taxon>Auchenorrhyncha</taxon>
        <taxon>Fulgoroidea</taxon>
        <taxon>Delphacidae</taxon>
        <taxon>Criomorphinae</taxon>
        <taxon>Laodelphax</taxon>
    </lineage>
</organism>
<dbReference type="OrthoDB" id="6631379at2759"/>
<dbReference type="EMBL" id="QKKF02034426">
    <property type="protein sequence ID" value="RZF33241.1"/>
    <property type="molecule type" value="Genomic_DNA"/>
</dbReference>
<dbReference type="Proteomes" id="UP000291343">
    <property type="component" value="Unassembled WGS sequence"/>
</dbReference>
<dbReference type="AlphaFoldDB" id="A0A482WJ76"/>
<name>A0A482WJ76_LAOST</name>
<protein>
    <submittedName>
        <fullName evidence="1">Uncharacterized protein</fullName>
    </submittedName>
</protein>
<accession>A0A482WJ76</accession>
<evidence type="ECO:0000313" key="2">
    <source>
        <dbReference type="Proteomes" id="UP000291343"/>
    </source>
</evidence>